<keyword evidence="3" id="KW-0028">Amino-acid biosynthesis</keyword>
<dbReference type="InterPro" id="IPR042122">
    <property type="entry name" value="Ser_AcTrfase_N_sf"/>
</dbReference>
<sequence>MSTANSLVNDVRALLESAPDVGDVLGLATGSADSFASLAGDLLDGMCGGNTAIGKIVKRVYDTNASLIEQSVYDITETARRNFEPGGRAATLLFARGVHATMAHRVAHQLWVDGDHNLALAVKSTSGRAFATDIHPAAQIAAGLWLDHGLGIVIGETCVIEEDVSIWHSVTLGGTLRDSGPTRHPRLGRGVVVGAGAILLGNISVGAGANVGAGAVVVEDVPPATVVVGPKARNVGAAKVDFAPKKNRTG</sequence>
<evidence type="ECO:0000256" key="2">
    <source>
        <dbReference type="ARBA" id="ARBA00013266"/>
    </source>
</evidence>
<evidence type="ECO:0000256" key="5">
    <source>
        <dbReference type="ARBA" id="ARBA00022737"/>
    </source>
</evidence>
<keyword evidence="6" id="KW-0012">Acyltransferase</keyword>
<dbReference type="Gene3D" id="1.10.3130.10">
    <property type="entry name" value="serine acetyltransferase, domain 1"/>
    <property type="match status" value="1"/>
</dbReference>
<dbReference type="GO" id="GO:0170039">
    <property type="term" value="P:proteinogenic amino acid metabolic process"/>
    <property type="evidence" value="ECO:0007669"/>
    <property type="project" value="UniProtKB-ARBA"/>
</dbReference>
<dbReference type="Proteomes" id="UP000199658">
    <property type="component" value="Unassembled WGS sequence"/>
</dbReference>
<dbReference type="GO" id="GO:0170033">
    <property type="term" value="P:L-amino acid metabolic process"/>
    <property type="evidence" value="ECO:0007669"/>
    <property type="project" value="UniProtKB-ARBA"/>
</dbReference>
<comment type="similarity">
    <text evidence="1">Belongs to the transferase hexapeptide repeat family.</text>
</comment>
<dbReference type="OrthoDB" id="9815592at2"/>
<dbReference type="Gene3D" id="2.160.10.10">
    <property type="entry name" value="Hexapeptide repeat proteins"/>
    <property type="match status" value="1"/>
</dbReference>
<dbReference type="EMBL" id="FOYO01000001">
    <property type="protein sequence ID" value="SFR37200.1"/>
    <property type="molecule type" value="Genomic_DNA"/>
</dbReference>
<keyword evidence="4 8" id="KW-0808">Transferase</keyword>
<evidence type="ECO:0000313" key="8">
    <source>
        <dbReference type="EMBL" id="SFR37200.1"/>
    </source>
</evidence>
<evidence type="ECO:0000256" key="6">
    <source>
        <dbReference type="ARBA" id="ARBA00023315"/>
    </source>
</evidence>
<gene>
    <name evidence="8" type="ORF">SAMN04488002_0900</name>
</gene>
<dbReference type="PANTHER" id="PTHR42811">
    <property type="entry name" value="SERINE ACETYLTRANSFERASE"/>
    <property type="match status" value="1"/>
</dbReference>
<dbReference type="GO" id="GO:0019344">
    <property type="term" value="P:cysteine biosynthetic process"/>
    <property type="evidence" value="ECO:0007669"/>
    <property type="project" value="UniProtKB-ARBA"/>
</dbReference>
<dbReference type="FunFam" id="2.160.10.10:FF:000007">
    <property type="entry name" value="Serine acetyltransferase"/>
    <property type="match status" value="1"/>
</dbReference>
<dbReference type="SUPFAM" id="SSF51161">
    <property type="entry name" value="Trimeric LpxA-like enzymes"/>
    <property type="match status" value="1"/>
</dbReference>
<dbReference type="InterPro" id="IPR018357">
    <property type="entry name" value="Hexapep_transf_CS"/>
</dbReference>
<dbReference type="PROSITE" id="PS00101">
    <property type="entry name" value="HEXAPEP_TRANSFERASES"/>
    <property type="match status" value="1"/>
</dbReference>
<comment type="catalytic activity">
    <reaction evidence="7">
        <text>L-serine + acetyl-CoA = O-acetyl-L-serine + CoA</text>
        <dbReference type="Rhea" id="RHEA:24560"/>
        <dbReference type="ChEBI" id="CHEBI:33384"/>
        <dbReference type="ChEBI" id="CHEBI:57287"/>
        <dbReference type="ChEBI" id="CHEBI:57288"/>
        <dbReference type="ChEBI" id="CHEBI:58340"/>
        <dbReference type="EC" id="2.3.1.30"/>
    </reaction>
</comment>
<dbReference type="AlphaFoldDB" id="A0A1I6G502"/>
<dbReference type="RefSeq" id="WP_090213024.1">
    <property type="nucleotide sequence ID" value="NZ_FOYO01000001.1"/>
</dbReference>
<dbReference type="STRING" id="670154.SAMN04488002_0900"/>
<protein>
    <recommendedName>
        <fullName evidence="2">serine O-acetyltransferase</fullName>
        <ecNumber evidence="2">2.3.1.30</ecNumber>
    </recommendedName>
</protein>
<evidence type="ECO:0000256" key="4">
    <source>
        <dbReference type="ARBA" id="ARBA00022679"/>
    </source>
</evidence>
<organism evidence="8 9">
    <name type="scientific">Litoreibacter janthinus</name>
    <dbReference type="NCBI Taxonomy" id="670154"/>
    <lineage>
        <taxon>Bacteria</taxon>
        <taxon>Pseudomonadati</taxon>
        <taxon>Pseudomonadota</taxon>
        <taxon>Alphaproteobacteria</taxon>
        <taxon>Rhodobacterales</taxon>
        <taxon>Roseobacteraceae</taxon>
        <taxon>Litoreibacter</taxon>
    </lineage>
</organism>
<evidence type="ECO:0000256" key="3">
    <source>
        <dbReference type="ARBA" id="ARBA00022605"/>
    </source>
</evidence>
<dbReference type="InterPro" id="IPR011004">
    <property type="entry name" value="Trimer_LpxA-like_sf"/>
</dbReference>
<reference evidence="9" key="1">
    <citation type="submission" date="2016-10" db="EMBL/GenBank/DDBJ databases">
        <authorList>
            <person name="Varghese N."/>
            <person name="Submissions S."/>
        </authorList>
    </citation>
    <scope>NUCLEOTIDE SEQUENCE [LARGE SCALE GENOMIC DNA]</scope>
    <source>
        <strain evidence="9">DSM 26921</strain>
    </source>
</reference>
<name>A0A1I6G502_9RHOB</name>
<accession>A0A1I6G502</accession>
<evidence type="ECO:0000256" key="1">
    <source>
        <dbReference type="ARBA" id="ARBA00007274"/>
    </source>
</evidence>
<dbReference type="GO" id="GO:0009001">
    <property type="term" value="F:serine O-acetyltransferase activity"/>
    <property type="evidence" value="ECO:0007669"/>
    <property type="project" value="UniProtKB-EC"/>
</dbReference>
<keyword evidence="9" id="KW-1185">Reference proteome</keyword>
<keyword evidence="5" id="KW-0677">Repeat</keyword>
<proteinExistence type="inferred from homology"/>
<evidence type="ECO:0000313" key="9">
    <source>
        <dbReference type="Proteomes" id="UP000199658"/>
    </source>
</evidence>
<dbReference type="EC" id="2.3.1.30" evidence="2"/>
<evidence type="ECO:0000256" key="7">
    <source>
        <dbReference type="ARBA" id="ARBA00049486"/>
    </source>
</evidence>